<comment type="caution">
    <text evidence="1">The sequence shown here is derived from an EMBL/GenBank/DDBJ whole genome shotgun (WGS) entry which is preliminary data.</text>
</comment>
<evidence type="ECO:0000313" key="2">
    <source>
        <dbReference type="Proteomes" id="UP001482620"/>
    </source>
</evidence>
<evidence type="ECO:0000313" key="1">
    <source>
        <dbReference type="EMBL" id="MEQ2235553.1"/>
    </source>
</evidence>
<dbReference type="Proteomes" id="UP001482620">
    <property type="component" value="Unassembled WGS sequence"/>
</dbReference>
<accession>A0ABV0TVC2</accession>
<name>A0ABV0TVC2_9TELE</name>
<proteinExistence type="predicted"/>
<sequence length="104" mass="12026">MKFSYIKKSGPPSQRNESLIKSDKITELLMLKMVLHDVESWDVLIFPCDWFNSHGSFHFSKNTNYFTAGRGVLMKLPGSRKKYNSKIELKQFIKSLKKKSPVGI</sequence>
<reference evidence="1 2" key="1">
    <citation type="submission" date="2021-06" db="EMBL/GenBank/DDBJ databases">
        <authorList>
            <person name="Palmer J.M."/>
        </authorList>
    </citation>
    <scope>NUCLEOTIDE SEQUENCE [LARGE SCALE GENOMIC DNA]</scope>
    <source>
        <strain evidence="2">if_2019</strain>
        <tissue evidence="1">Muscle</tissue>
    </source>
</reference>
<organism evidence="1 2">
    <name type="scientific">Ilyodon furcidens</name>
    <name type="common">goldbreast splitfin</name>
    <dbReference type="NCBI Taxonomy" id="33524"/>
    <lineage>
        <taxon>Eukaryota</taxon>
        <taxon>Metazoa</taxon>
        <taxon>Chordata</taxon>
        <taxon>Craniata</taxon>
        <taxon>Vertebrata</taxon>
        <taxon>Euteleostomi</taxon>
        <taxon>Actinopterygii</taxon>
        <taxon>Neopterygii</taxon>
        <taxon>Teleostei</taxon>
        <taxon>Neoteleostei</taxon>
        <taxon>Acanthomorphata</taxon>
        <taxon>Ovalentaria</taxon>
        <taxon>Atherinomorphae</taxon>
        <taxon>Cyprinodontiformes</taxon>
        <taxon>Goodeidae</taxon>
        <taxon>Ilyodon</taxon>
    </lineage>
</organism>
<gene>
    <name evidence="1" type="ORF">ILYODFUR_003480</name>
</gene>
<dbReference type="EMBL" id="JAHRIQ010046521">
    <property type="protein sequence ID" value="MEQ2235553.1"/>
    <property type="molecule type" value="Genomic_DNA"/>
</dbReference>
<keyword evidence="2" id="KW-1185">Reference proteome</keyword>
<protein>
    <submittedName>
        <fullName evidence="1">Uncharacterized protein</fullName>
    </submittedName>
</protein>